<feature type="non-terminal residue" evidence="4">
    <location>
        <position position="451"/>
    </location>
</feature>
<dbReference type="AlphaFoldDB" id="A0A7V0MZ55"/>
<dbReference type="InterPro" id="IPR010426">
    <property type="entry name" value="MTTB_MeTrfase"/>
</dbReference>
<keyword evidence="3" id="KW-0808">Transferase</keyword>
<proteinExistence type="inferred from homology"/>
<evidence type="ECO:0000256" key="2">
    <source>
        <dbReference type="ARBA" id="ARBA00022603"/>
    </source>
</evidence>
<dbReference type="Proteomes" id="UP000885660">
    <property type="component" value="Unassembled WGS sequence"/>
</dbReference>
<dbReference type="GO" id="GO:0015948">
    <property type="term" value="P:methanogenesis"/>
    <property type="evidence" value="ECO:0007669"/>
    <property type="project" value="InterPro"/>
</dbReference>
<protein>
    <recommendedName>
        <fullName evidence="5">Trimethylamine methyltransferase</fullName>
    </recommendedName>
</protein>
<comment type="similarity">
    <text evidence="1">Belongs to the trimethylamine methyltransferase family.</text>
</comment>
<accession>A0A7V0MZ55</accession>
<keyword evidence="2" id="KW-0489">Methyltransferase</keyword>
<evidence type="ECO:0000313" key="4">
    <source>
        <dbReference type="EMBL" id="HDN84695.1"/>
    </source>
</evidence>
<reference evidence="4" key="1">
    <citation type="journal article" date="2020" name="mSystems">
        <title>Genome- and Community-Level Interaction Insights into Carbon Utilization and Element Cycling Functions of Hydrothermarchaeota in Hydrothermal Sediment.</title>
        <authorList>
            <person name="Zhou Z."/>
            <person name="Liu Y."/>
            <person name="Xu W."/>
            <person name="Pan J."/>
            <person name="Luo Z.H."/>
            <person name="Li M."/>
        </authorList>
    </citation>
    <scope>NUCLEOTIDE SEQUENCE [LARGE SCALE GENOMIC DNA]</scope>
    <source>
        <strain evidence="4">HyVt-219</strain>
    </source>
</reference>
<dbReference type="EMBL" id="DRBC01000173">
    <property type="protein sequence ID" value="HDN84695.1"/>
    <property type="molecule type" value="Genomic_DNA"/>
</dbReference>
<dbReference type="GO" id="GO:0032259">
    <property type="term" value="P:methylation"/>
    <property type="evidence" value="ECO:0007669"/>
    <property type="project" value="UniProtKB-KW"/>
</dbReference>
<comment type="caution">
    <text evidence="4">The sequence shown here is derived from an EMBL/GenBank/DDBJ whole genome shotgun (WGS) entry which is preliminary data.</text>
</comment>
<dbReference type="Gene3D" id="3.20.20.480">
    <property type="entry name" value="Trimethylamine methyltransferase-like"/>
    <property type="match status" value="1"/>
</dbReference>
<sequence length="451" mass="49644">MDEKNSFLKFLSEEDLEKIDLATLDILENKGVLFTRKEALSIFKREGLPIEEEGVVKFPPELVKEAISCVPKNFVRRGFKSEYDVKMGEGKCYFGGGSLPLYVVDSDTYQRREALKKDMVNFTRLVDRLPNFSFGNGVVKPSDVPDSVIHAIWIQNIIENTSKPSCCWYATSVQMAQDTIEILSAASGGLDELKKRKTWAITACPVSGLKWGDSVIGLIEMAKVGIPVEIMDTPFPGSMSPVTLAGTLVLSNATILSGVVLSQIINPGTPVVYALYGGIMDMRTGTHAFATPETALYSAAAVQLCQQYGIPTNMTAPTSDSKVPDAQAAYEKMMVALVPALAGADSLTLLGGVLDFGLSASYEQMVIDNEIAGQILRILKNFEVNEETLAVGTIKERDYGGYYLDSEHTLKYFKDTLWVPFLSDRQIREVWEAKGSKDILKRAKEKVKEIL</sequence>
<dbReference type="Pfam" id="PF06253">
    <property type="entry name" value="MTTB"/>
    <property type="match status" value="1"/>
</dbReference>
<name>A0A7V0MZ55_UNCAE</name>
<dbReference type="InterPro" id="IPR038601">
    <property type="entry name" value="MttB-like_sf"/>
</dbReference>
<organism evidence="4">
    <name type="scientific">Aerophobetes bacterium</name>
    <dbReference type="NCBI Taxonomy" id="2030807"/>
    <lineage>
        <taxon>Bacteria</taxon>
        <taxon>Candidatus Aerophobota</taxon>
    </lineage>
</organism>
<evidence type="ECO:0008006" key="5">
    <source>
        <dbReference type="Google" id="ProtNLM"/>
    </source>
</evidence>
<evidence type="ECO:0000256" key="1">
    <source>
        <dbReference type="ARBA" id="ARBA00007137"/>
    </source>
</evidence>
<evidence type="ECO:0000256" key="3">
    <source>
        <dbReference type="ARBA" id="ARBA00022679"/>
    </source>
</evidence>
<dbReference type="GO" id="GO:0008168">
    <property type="term" value="F:methyltransferase activity"/>
    <property type="evidence" value="ECO:0007669"/>
    <property type="project" value="UniProtKB-KW"/>
</dbReference>
<gene>
    <name evidence="4" type="ORF">ENG47_02910</name>
</gene>